<gene>
    <name evidence="8" type="ORF">BCR42DRAFT_194431</name>
</gene>
<organism evidence="8 9">
    <name type="scientific">Absidia repens</name>
    <dbReference type="NCBI Taxonomy" id="90262"/>
    <lineage>
        <taxon>Eukaryota</taxon>
        <taxon>Fungi</taxon>
        <taxon>Fungi incertae sedis</taxon>
        <taxon>Mucoromycota</taxon>
        <taxon>Mucoromycotina</taxon>
        <taxon>Mucoromycetes</taxon>
        <taxon>Mucorales</taxon>
        <taxon>Cunninghamellaceae</taxon>
        <taxon>Absidia</taxon>
    </lineage>
</organism>
<accession>A0A1X2ISL1</accession>
<evidence type="ECO:0000259" key="7">
    <source>
        <dbReference type="PROSITE" id="PS51309"/>
    </source>
</evidence>
<reference evidence="8 9" key="1">
    <citation type="submission" date="2016-07" db="EMBL/GenBank/DDBJ databases">
        <title>Pervasive Adenine N6-methylation of Active Genes in Fungi.</title>
        <authorList>
            <consortium name="DOE Joint Genome Institute"/>
            <person name="Mondo S.J."/>
            <person name="Dannebaum R.O."/>
            <person name="Kuo R.C."/>
            <person name="Labutti K."/>
            <person name="Haridas S."/>
            <person name="Kuo A."/>
            <person name="Salamov A."/>
            <person name="Ahrendt S.R."/>
            <person name="Lipzen A."/>
            <person name="Sullivan W."/>
            <person name="Andreopoulos W.B."/>
            <person name="Clum A."/>
            <person name="Lindquist E."/>
            <person name="Daum C."/>
            <person name="Ramamoorthy G.K."/>
            <person name="Gryganskyi A."/>
            <person name="Culley D."/>
            <person name="Magnuson J.K."/>
            <person name="James T.Y."/>
            <person name="O'Malley M.A."/>
            <person name="Stajich J.E."/>
            <person name="Spatafora J.W."/>
            <person name="Visel A."/>
            <person name="Grigoriev I.V."/>
        </authorList>
    </citation>
    <scope>NUCLEOTIDE SEQUENCE [LARGE SCALE GENOMIC DNA]</scope>
    <source>
        <strain evidence="8 9">NRRL 1336</strain>
    </source>
</reference>
<dbReference type="OrthoDB" id="6159137at2759"/>
<comment type="similarity">
    <text evidence="1">Belongs to the polyadenylate-binding protein type-1 family.</text>
</comment>
<evidence type="ECO:0000256" key="3">
    <source>
        <dbReference type="ARBA" id="ARBA00022884"/>
    </source>
</evidence>
<dbReference type="CDD" id="cd00590">
    <property type="entry name" value="RRM_SF"/>
    <property type="match status" value="1"/>
</dbReference>
<dbReference type="InterPro" id="IPR012677">
    <property type="entry name" value="Nucleotide-bd_a/b_plait_sf"/>
</dbReference>
<proteinExistence type="inferred from homology"/>
<dbReference type="PROSITE" id="PS51309">
    <property type="entry name" value="PABC"/>
    <property type="match status" value="1"/>
</dbReference>
<dbReference type="Gene3D" id="3.30.70.330">
    <property type="match status" value="2"/>
</dbReference>
<feature type="compositionally biased region" description="Low complexity" evidence="5">
    <location>
        <begin position="388"/>
        <end position="400"/>
    </location>
</feature>
<feature type="region of interest" description="Disordered" evidence="5">
    <location>
        <begin position="197"/>
        <end position="227"/>
    </location>
</feature>
<comment type="caution">
    <text evidence="8">The sequence shown here is derived from an EMBL/GenBank/DDBJ whole genome shotgun (WGS) entry which is preliminary data.</text>
</comment>
<keyword evidence="9" id="KW-1185">Reference proteome</keyword>
<feature type="compositionally biased region" description="Basic residues" evidence="5">
    <location>
        <begin position="216"/>
        <end position="226"/>
    </location>
</feature>
<evidence type="ECO:0000256" key="1">
    <source>
        <dbReference type="ARBA" id="ARBA00008557"/>
    </source>
</evidence>
<dbReference type="Pfam" id="PF00076">
    <property type="entry name" value="RRM_1"/>
    <property type="match status" value="2"/>
</dbReference>
<feature type="compositionally biased region" description="Polar residues" evidence="5">
    <location>
        <begin position="375"/>
        <end position="387"/>
    </location>
</feature>
<dbReference type="AlphaFoldDB" id="A0A1X2ISL1"/>
<evidence type="ECO:0000259" key="6">
    <source>
        <dbReference type="PROSITE" id="PS50102"/>
    </source>
</evidence>
<evidence type="ECO:0000256" key="4">
    <source>
        <dbReference type="PROSITE-ProRule" id="PRU00176"/>
    </source>
</evidence>
<protein>
    <submittedName>
        <fullName evidence="8">Uncharacterized protein</fullName>
    </submittedName>
</protein>
<dbReference type="SMART" id="SM00360">
    <property type="entry name" value="RRM"/>
    <property type="match status" value="2"/>
</dbReference>
<dbReference type="Gene3D" id="1.10.1900.10">
    <property type="entry name" value="c-terminal domain of poly(a) binding protein"/>
    <property type="match status" value="1"/>
</dbReference>
<keyword evidence="2" id="KW-0677">Repeat</keyword>
<feature type="domain" description="PABC" evidence="7">
    <location>
        <begin position="424"/>
        <end position="502"/>
    </location>
</feature>
<dbReference type="EMBL" id="MCGE01000005">
    <property type="protein sequence ID" value="ORZ21499.1"/>
    <property type="molecule type" value="Genomic_DNA"/>
</dbReference>
<dbReference type="SUPFAM" id="SSF63570">
    <property type="entry name" value="PABC (PABP) domain"/>
    <property type="match status" value="1"/>
</dbReference>
<dbReference type="InterPro" id="IPR000504">
    <property type="entry name" value="RRM_dom"/>
</dbReference>
<sequence>MDQVPNAPIFQISHLPLSMSNECLYNLFRCFGPIRVCKVIVEKDSSSDGTALLQYFNQEHAENAMMVMNNKYIGEKSLSIFSLVSNKPDQSSPTNKIHQIVNKSDPKNVVDYTNLYIKNLDLAAKSADLYSAFCAYGHIISARVMKNPRSKQSRGYGFVSFTHPDEAKAALNQFNGKYILSKPVIIAYHEPKRLASSPSSSILAPTTPNPTTSAQSHHHSPQHQQKRAVLSPPLYLGNNFAKNGKDDHRYYHAATPATPIASVPSSSSLSSPSVSSLDKNASNGPVCSHTPQLQRARIRTAIMQVISKDKDISQLDKWVEHIMSLRSISRALCLFNPTYLLSKLNEVMTQQHHYQQHADLSTLCHKPLQQYNHTPKTPNLIQANDQHSTASSSTTTSSAAITSTTSTTGMVHMQDIEKQEQHYSIARFVESIKGLSLIQQKQQLGDMLFPYVKATGTKKASKVTIKLLDTQPLDQLAYSMHSTELLKPLVDKAFLTLSRQQNFANAMMQK</sequence>
<feature type="domain" description="RRM" evidence="6">
    <location>
        <begin position="8"/>
        <end position="80"/>
    </location>
</feature>
<dbReference type="Proteomes" id="UP000193560">
    <property type="component" value="Unassembled WGS sequence"/>
</dbReference>
<dbReference type="PANTHER" id="PTHR24012">
    <property type="entry name" value="RNA BINDING PROTEIN"/>
    <property type="match status" value="1"/>
</dbReference>
<name>A0A1X2ISL1_9FUNG</name>
<evidence type="ECO:0000313" key="9">
    <source>
        <dbReference type="Proteomes" id="UP000193560"/>
    </source>
</evidence>
<feature type="compositionally biased region" description="Low complexity" evidence="5">
    <location>
        <begin position="197"/>
        <end position="206"/>
    </location>
</feature>
<feature type="compositionally biased region" description="Polar residues" evidence="5">
    <location>
        <begin position="278"/>
        <end position="289"/>
    </location>
</feature>
<dbReference type="GO" id="GO:0003723">
    <property type="term" value="F:RNA binding"/>
    <property type="evidence" value="ECO:0007669"/>
    <property type="project" value="UniProtKB-UniRule"/>
</dbReference>
<dbReference type="InterPro" id="IPR035979">
    <property type="entry name" value="RBD_domain_sf"/>
</dbReference>
<dbReference type="InterPro" id="IPR002004">
    <property type="entry name" value="PABP_HYD_C"/>
</dbReference>
<feature type="region of interest" description="Disordered" evidence="5">
    <location>
        <begin position="261"/>
        <end position="289"/>
    </location>
</feature>
<feature type="domain" description="RRM" evidence="6">
    <location>
        <begin position="113"/>
        <end position="191"/>
    </location>
</feature>
<dbReference type="InterPro" id="IPR036053">
    <property type="entry name" value="PABP-dom"/>
</dbReference>
<dbReference type="Pfam" id="PF00658">
    <property type="entry name" value="MLLE"/>
    <property type="match status" value="1"/>
</dbReference>
<feature type="region of interest" description="Disordered" evidence="5">
    <location>
        <begin position="375"/>
        <end position="400"/>
    </location>
</feature>
<dbReference type="PROSITE" id="PS50102">
    <property type="entry name" value="RRM"/>
    <property type="match status" value="2"/>
</dbReference>
<keyword evidence="3 4" id="KW-0694">RNA-binding</keyword>
<evidence type="ECO:0000313" key="8">
    <source>
        <dbReference type="EMBL" id="ORZ21499.1"/>
    </source>
</evidence>
<evidence type="ECO:0000256" key="5">
    <source>
        <dbReference type="SAM" id="MobiDB-lite"/>
    </source>
</evidence>
<dbReference type="STRING" id="90262.A0A1X2ISL1"/>
<dbReference type="SUPFAM" id="SSF54928">
    <property type="entry name" value="RNA-binding domain, RBD"/>
    <property type="match status" value="2"/>
</dbReference>
<feature type="compositionally biased region" description="Low complexity" evidence="5">
    <location>
        <begin position="262"/>
        <end position="277"/>
    </location>
</feature>
<dbReference type="SMART" id="SM00517">
    <property type="entry name" value="PolyA"/>
    <property type="match status" value="1"/>
</dbReference>
<evidence type="ECO:0000256" key="2">
    <source>
        <dbReference type="ARBA" id="ARBA00022737"/>
    </source>
</evidence>